<accession>A0AAE2SDH1</accession>
<evidence type="ECO:0000313" key="3">
    <source>
        <dbReference type="Proteomes" id="UP000634206"/>
    </source>
</evidence>
<dbReference type="SUPFAM" id="SSF50156">
    <property type="entry name" value="PDZ domain-like"/>
    <property type="match status" value="1"/>
</dbReference>
<protein>
    <recommendedName>
        <fullName evidence="1">PDZ domain-containing protein</fullName>
    </recommendedName>
</protein>
<organism evidence="2 3">
    <name type="scientific">Oceaniferula flava</name>
    <dbReference type="NCBI Taxonomy" id="2800421"/>
    <lineage>
        <taxon>Bacteria</taxon>
        <taxon>Pseudomonadati</taxon>
        <taxon>Verrucomicrobiota</taxon>
        <taxon>Verrucomicrobiia</taxon>
        <taxon>Verrucomicrobiales</taxon>
        <taxon>Verrucomicrobiaceae</taxon>
        <taxon>Oceaniferula</taxon>
    </lineage>
</organism>
<dbReference type="Proteomes" id="UP000634206">
    <property type="component" value="Unassembled WGS sequence"/>
</dbReference>
<dbReference type="PROSITE" id="PS50106">
    <property type="entry name" value="PDZ"/>
    <property type="match status" value="1"/>
</dbReference>
<dbReference type="InterPro" id="IPR001478">
    <property type="entry name" value="PDZ"/>
</dbReference>
<feature type="domain" description="PDZ" evidence="1">
    <location>
        <begin position="386"/>
        <end position="418"/>
    </location>
</feature>
<gene>
    <name evidence="2" type="ORF">JIN83_07795</name>
</gene>
<proteinExistence type="predicted"/>
<dbReference type="AlphaFoldDB" id="A0AAE2SDH1"/>
<dbReference type="InterPro" id="IPR036034">
    <property type="entry name" value="PDZ_sf"/>
</dbReference>
<dbReference type="Gene3D" id="2.30.42.10">
    <property type="match status" value="1"/>
</dbReference>
<dbReference type="SMART" id="SM00228">
    <property type="entry name" value="PDZ"/>
    <property type="match status" value="1"/>
</dbReference>
<evidence type="ECO:0000259" key="1">
    <source>
        <dbReference type="PROSITE" id="PS50106"/>
    </source>
</evidence>
<reference evidence="2" key="1">
    <citation type="submission" date="2021-01" db="EMBL/GenBank/DDBJ databases">
        <title>Modified the classification status of verrucomicrobia.</title>
        <authorList>
            <person name="Feng X."/>
        </authorList>
    </citation>
    <scope>NUCLEOTIDE SEQUENCE</scope>
    <source>
        <strain evidence="2">5K15</strain>
    </source>
</reference>
<dbReference type="EMBL" id="JAENIG010000004">
    <property type="protein sequence ID" value="MBK1854859.1"/>
    <property type="molecule type" value="Genomic_DNA"/>
</dbReference>
<name>A0AAE2SDH1_9BACT</name>
<dbReference type="RefSeq" id="WP_309489470.1">
    <property type="nucleotide sequence ID" value="NZ_JAENIG010000004.1"/>
</dbReference>
<comment type="caution">
    <text evidence="2">The sequence shown here is derived from an EMBL/GenBank/DDBJ whole genome shotgun (WGS) entry which is preliminary data.</text>
</comment>
<evidence type="ECO:0000313" key="2">
    <source>
        <dbReference type="EMBL" id="MBK1854859.1"/>
    </source>
</evidence>
<sequence>MHELQNGNINIAVPWMVNIYNDRHKTSFDSKRGNILRVICWHWYHGRYSSEEKCQMVGGDYISTFAAAKTAYKSGQRTQFIKESFADGVLYDIRKKLIAPEDEKIAVDMMRALITQGINGHDPHHILGEYFTIKYNYHDVDKKEFDRGMAHLIYHSKCNLAAYWVTYNYLDAKKSNDLVKGVAAAQWALPMNDGLHEKWMKKWLARSLKKLSPEEKKEAQKLVDEGFPHADKFRKQAFEYLQRVGDIPADRPFKKKQEEEEELEEISIPAKPQDLISALTLLLMLPESTPQPLFTEDDQRLFTEYLAGKQLGFNKAKRLVILLTKNDKKLQALLKHHEQGKHAARVKELRSIIGHEHELHIGNTPLAASVGWYLTYRGDKVMCNPYVTRLGNNGPSSKAGLQVGDMIDRVNGVDIRHLQARNLFVRLVSCWPKGLPMHLQIKRGKFPHRSAGDSNPKTVTKKFQLVLPKK</sequence>
<keyword evidence="3" id="KW-1185">Reference proteome</keyword>